<dbReference type="PANTHER" id="PTHR43297:SF2">
    <property type="entry name" value="DIPEPTIDE TRANSPORT ATP-BINDING PROTEIN DPPD"/>
    <property type="match status" value="1"/>
</dbReference>
<dbReference type="PROSITE" id="PS50893">
    <property type="entry name" value="ABC_TRANSPORTER_2"/>
    <property type="match status" value="1"/>
</dbReference>
<dbReference type="CDD" id="cd03257">
    <property type="entry name" value="ABC_NikE_OppD_transporters"/>
    <property type="match status" value="1"/>
</dbReference>
<dbReference type="GO" id="GO:0015833">
    <property type="term" value="P:peptide transport"/>
    <property type="evidence" value="ECO:0007669"/>
    <property type="project" value="InterPro"/>
</dbReference>
<keyword evidence="3" id="KW-0813">Transport</keyword>
<dbReference type="NCBIfam" id="TIGR01727">
    <property type="entry name" value="oligo_HPY"/>
    <property type="match status" value="1"/>
</dbReference>
<comment type="subcellular location">
    <subcellularLocation>
        <location evidence="1">Cell inner membrane</location>
        <topology evidence="1">Peripheral membrane protein</topology>
    </subcellularLocation>
</comment>
<sequence length="327" mass="35634">MNEKAALAVRGLTISIPTARGPLHLVEKLDFSIAPGKTLCIVGESGSGKSITALALMRLLHNALDITAGTVDLNGTELLGLSNKEMRKVRGAGMSMIFQEPMTSLNPAYTVGNQIVEAITTHRSLSAEAARTEAVRLLREVNIPAPEQRLDAYPHQLSGGMRQRVMIALALANNPSVLIADEPTTALDVTVQAQILELMRNLRSRYGASVIFITHDLGVVREIADDVLVLYAGRVMEYARAQDIFENPQHPYTLGLFAALPNGRSREPLTVIPGLVPMVGQFPKGCRFSTRCALATEKCRMEQPLLEDFGKGHRVACWYAPIESTRP</sequence>
<dbReference type="GO" id="GO:0016887">
    <property type="term" value="F:ATP hydrolysis activity"/>
    <property type="evidence" value="ECO:0007669"/>
    <property type="project" value="InterPro"/>
</dbReference>
<dbReference type="InterPro" id="IPR050388">
    <property type="entry name" value="ABC_Ni/Peptide_Import"/>
</dbReference>
<dbReference type="Pfam" id="PF00005">
    <property type="entry name" value="ABC_tran"/>
    <property type="match status" value="1"/>
</dbReference>
<comment type="similarity">
    <text evidence="2">Belongs to the ABC transporter superfamily.</text>
</comment>
<keyword evidence="10" id="KW-1185">Reference proteome</keyword>
<dbReference type="InterPro" id="IPR003439">
    <property type="entry name" value="ABC_transporter-like_ATP-bd"/>
</dbReference>
<evidence type="ECO:0000256" key="4">
    <source>
        <dbReference type="ARBA" id="ARBA00022475"/>
    </source>
</evidence>
<keyword evidence="7" id="KW-0472">Membrane</keyword>
<evidence type="ECO:0000256" key="7">
    <source>
        <dbReference type="ARBA" id="ARBA00023136"/>
    </source>
</evidence>
<dbReference type="FunFam" id="3.40.50.300:FF:000016">
    <property type="entry name" value="Oligopeptide ABC transporter ATP-binding component"/>
    <property type="match status" value="1"/>
</dbReference>
<evidence type="ECO:0000259" key="8">
    <source>
        <dbReference type="PROSITE" id="PS50893"/>
    </source>
</evidence>
<dbReference type="Proteomes" id="UP000028981">
    <property type="component" value="Unassembled WGS sequence"/>
</dbReference>
<dbReference type="PANTHER" id="PTHR43297">
    <property type="entry name" value="OLIGOPEPTIDE TRANSPORT ATP-BINDING PROTEIN APPD"/>
    <property type="match status" value="1"/>
</dbReference>
<dbReference type="InterPro" id="IPR013563">
    <property type="entry name" value="Oligopep_ABC_C"/>
</dbReference>
<keyword evidence="5" id="KW-0547">Nucleotide-binding</keyword>
<dbReference type="InterPro" id="IPR003593">
    <property type="entry name" value="AAA+_ATPase"/>
</dbReference>
<gene>
    <name evidence="9" type="ORF">JP75_09710</name>
</gene>
<dbReference type="GO" id="GO:0005524">
    <property type="term" value="F:ATP binding"/>
    <property type="evidence" value="ECO:0007669"/>
    <property type="project" value="UniProtKB-KW"/>
</dbReference>
<keyword evidence="4" id="KW-1003">Cell membrane</keyword>
<evidence type="ECO:0000256" key="1">
    <source>
        <dbReference type="ARBA" id="ARBA00004417"/>
    </source>
</evidence>
<dbReference type="Gene3D" id="3.40.50.300">
    <property type="entry name" value="P-loop containing nucleotide triphosphate hydrolases"/>
    <property type="match status" value="1"/>
</dbReference>
<dbReference type="STRING" id="46914.JP75_09710"/>
<dbReference type="InterPro" id="IPR027417">
    <property type="entry name" value="P-loop_NTPase"/>
</dbReference>
<dbReference type="SUPFAM" id="SSF52540">
    <property type="entry name" value="P-loop containing nucleoside triphosphate hydrolases"/>
    <property type="match status" value="1"/>
</dbReference>
<reference evidence="9 10" key="1">
    <citation type="submission" date="2014-08" db="EMBL/GenBank/DDBJ databases">
        <authorList>
            <person name="Hassan Y.I."/>
            <person name="Lepp D."/>
            <person name="Zhou T."/>
        </authorList>
    </citation>
    <scope>NUCLEOTIDE SEQUENCE [LARGE SCALE GENOMIC DNA]</scope>
    <source>
        <strain evidence="9 10">IFO13584</strain>
    </source>
</reference>
<dbReference type="SMART" id="SM00382">
    <property type="entry name" value="AAA"/>
    <property type="match status" value="1"/>
</dbReference>
<evidence type="ECO:0000313" key="10">
    <source>
        <dbReference type="Proteomes" id="UP000028981"/>
    </source>
</evidence>
<name>A0A087M2R1_9HYPH</name>
<proteinExistence type="inferred from homology"/>
<dbReference type="Pfam" id="PF08352">
    <property type="entry name" value="oligo_HPY"/>
    <property type="match status" value="1"/>
</dbReference>
<evidence type="ECO:0000256" key="5">
    <source>
        <dbReference type="ARBA" id="ARBA00022741"/>
    </source>
</evidence>
<dbReference type="EMBL" id="JQGC01000007">
    <property type="protein sequence ID" value="KFL31164.1"/>
    <property type="molecule type" value="Genomic_DNA"/>
</dbReference>
<evidence type="ECO:0000313" key="9">
    <source>
        <dbReference type="EMBL" id="KFL31164.1"/>
    </source>
</evidence>
<accession>A0A087M2R1</accession>
<comment type="caution">
    <text evidence="9">The sequence shown here is derived from an EMBL/GenBank/DDBJ whole genome shotgun (WGS) entry which is preliminary data.</text>
</comment>
<dbReference type="InterPro" id="IPR017871">
    <property type="entry name" value="ABC_transporter-like_CS"/>
</dbReference>
<evidence type="ECO:0000256" key="2">
    <source>
        <dbReference type="ARBA" id="ARBA00005417"/>
    </source>
</evidence>
<evidence type="ECO:0000256" key="3">
    <source>
        <dbReference type="ARBA" id="ARBA00022448"/>
    </source>
</evidence>
<dbReference type="GO" id="GO:0005886">
    <property type="term" value="C:plasma membrane"/>
    <property type="evidence" value="ECO:0007669"/>
    <property type="project" value="UniProtKB-SubCell"/>
</dbReference>
<protein>
    <submittedName>
        <fullName evidence="9">Peptide ABC transporter ATP-binding protein</fullName>
    </submittedName>
</protein>
<dbReference type="PROSITE" id="PS00211">
    <property type="entry name" value="ABC_TRANSPORTER_1"/>
    <property type="match status" value="1"/>
</dbReference>
<keyword evidence="6 9" id="KW-0067">ATP-binding</keyword>
<dbReference type="AlphaFoldDB" id="A0A087M2R1"/>
<feature type="domain" description="ABC transporter" evidence="8">
    <location>
        <begin position="9"/>
        <end position="257"/>
    </location>
</feature>
<evidence type="ECO:0000256" key="6">
    <source>
        <dbReference type="ARBA" id="ARBA00022840"/>
    </source>
</evidence>
<dbReference type="GO" id="GO:0055085">
    <property type="term" value="P:transmembrane transport"/>
    <property type="evidence" value="ECO:0007669"/>
    <property type="project" value="UniProtKB-ARBA"/>
</dbReference>
<organism evidence="9 10">
    <name type="scientific">Devosia riboflavina</name>
    <dbReference type="NCBI Taxonomy" id="46914"/>
    <lineage>
        <taxon>Bacteria</taxon>
        <taxon>Pseudomonadati</taxon>
        <taxon>Pseudomonadota</taxon>
        <taxon>Alphaproteobacteria</taxon>
        <taxon>Hyphomicrobiales</taxon>
        <taxon>Devosiaceae</taxon>
        <taxon>Devosia</taxon>
    </lineage>
</organism>